<evidence type="ECO:0000313" key="3">
    <source>
        <dbReference type="Proteomes" id="UP000168428"/>
    </source>
</evidence>
<keyword evidence="1" id="KW-0812">Transmembrane</keyword>
<dbReference type="EMBL" id="KF274499">
    <property type="protein sequence ID" value="AIA62110.1"/>
    <property type="molecule type" value="Genomic_DNA"/>
</dbReference>
<dbReference type="SUPFAM" id="SSF56854">
    <property type="entry name" value="Bcl-2 inhibitors of programmed cell death"/>
    <property type="match status" value="1"/>
</dbReference>
<evidence type="ECO:0000256" key="1">
    <source>
        <dbReference type="SAM" id="Phobius"/>
    </source>
</evidence>
<evidence type="ECO:0000313" key="2">
    <source>
        <dbReference type="EMBL" id="AIA62110.1"/>
    </source>
</evidence>
<accession>A0A068AAN3</accession>
<dbReference type="Gene3D" id="1.10.437.10">
    <property type="entry name" value="Blc2-like"/>
    <property type="match status" value="1"/>
</dbReference>
<dbReference type="Proteomes" id="UP000168428">
    <property type="component" value="Segment"/>
</dbReference>
<name>A0A068AAN3_9GAMA</name>
<dbReference type="GeneID" id="19735548"/>
<proteinExistence type="predicted"/>
<sequence length="165" mass="18918">MGEPEFQDNVLYYLFLDELNFVLIRNGFSCSHAKLIMDETRKRVTDYSEQFEVISKAVEPPEPESLGRIAASLLTPNPNWGRLVAFFAYLAYLQRNSSHKVFTKNHIKQLKKIVKKHVVPWNSDLKGSKAKLPAPRQPLKSTLLLTAAASCLTFFLIYFRSIRAK</sequence>
<dbReference type="OrthoDB" id="23697at10239"/>
<reference evidence="2 3" key="1">
    <citation type="journal article" date="2014" name="Vet. Microbiol.">
        <title>Malignant catarrhal fever in American bison (Bison bison) experimentally infected with alcelaphine herpesvirus 2.</title>
        <authorList>
            <person name="Taus N.S."/>
            <person name="O'Toole D."/>
            <person name="Herndon D.R."/>
            <person name="Cunha C.W."/>
            <person name="Warg J.V."/>
            <person name="Seal B.S."/>
            <person name="Brooking A."/>
            <person name="Li H."/>
        </authorList>
    </citation>
    <scope>NUCLEOTIDE SEQUENCE [LARGE SCALE GENOMIC DNA]</scope>
    <source>
        <strain evidence="2">Topi-AlHV-2</strain>
    </source>
</reference>
<gene>
    <name evidence="2" type="ORF">ALHV2gp70</name>
</gene>
<dbReference type="KEGG" id="vg:19735548"/>
<keyword evidence="1" id="KW-0472">Membrane</keyword>
<feature type="transmembrane region" description="Helical" evidence="1">
    <location>
        <begin position="141"/>
        <end position="159"/>
    </location>
</feature>
<keyword evidence="1" id="KW-1133">Transmembrane helix</keyword>
<dbReference type="InterPro" id="IPR036834">
    <property type="entry name" value="Bcl-2-like_sf"/>
</dbReference>
<dbReference type="InterPro" id="IPR002475">
    <property type="entry name" value="Bcl2-like"/>
</dbReference>
<organism evidence="2 3">
    <name type="scientific">Alcelaphine gammaherpesvirus 2</name>
    <dbReference type="NCBI Taxonomy" id="138184"/>
    <lineage>
        <taxon>Viruses</taxon>
        <taxon>Duplodnaviria</taxon>
        <taxon>Heunggongvirae</taxon>
        <taxon>Peploviricota</taxon>
        <taxon>Herviviricetes</taxon>
        <taxon>Herpesvirales</taxon>
        <taxon>Orthoherpesviridae</taxon>
        <taxon>Gammaherpesvirinae</taxon>
        <taxon>Macavirus</taxon>
        <taxon>Macavirus alcelaphinegamma2</taxon>
    </lineage>
</organism>
<dbReference type="PROSITE" id="PS50062">
    <property type="entry name" value="BCL2_FAMILY"/>
    <property type="match status" value="1"/>
</dbReference>
<keyword evidence="3" id="KW-1185">Reference proteome</keyword>
<dbReference type="RefSeq" id="YP_009044456.1">
    <property type="nucleotide sequence ID" value="NC_024382.1"/>
</dbReference>
<protein>
    <submittedName>
        <fullName evidence="2">A9</fullName>
    </submittedName>
</protein>